<sequence>MDLGALQVGLQSMVRNKATCSCAEMMAALHYVAREMTFLERQGTGAAPPSDLLYAKRTLADLCLERIVFFFILKAPQHSPHARPTDERHVAGGAGFGPSAATGAAPVPPSAADGVEEVPFAAAVGTADDALAALEVLTRLRLDTEASATLVESLTGDIRRLLEAKGAARDVPLSASGSGSHGKGPGEAERGVQLTHGYLVSELFYFIMISARHNHLLLSQLQRRGGDAVPPSRRHRGVLKFTSLVQCFALLRIYLPVLWPPYARERGAEGRGGTPGAPLDLRRQEWLLQRLSKFLAAELLASDSHFVNSYHFTKILNCLARLPGTVLCPEAPARPGLHSAAASRRGAAAPTAVEFWQYMVSKAVIFVSGLPPAQRRLICEQLYICVKQKRGRHFGPPQHVKGGRAAEGGGGFDQLPTAENMLFPLVAEMSQYKDNFDVCVRALRGRRDQRRSEDPSGRRDKRYTRKGSHQFSQR</sequence>
<evidence type="ECO:0000313" key="3">
    <source>
        <dbReference type="Proteomes" id="UP000015354"/>
    </source>
</evidence>
<accession>S9V367</accession>
<keyword evidence="3" id="KW-1185">Reference proteome</keyword>
<proteinExistence type="predicted"/>
<evidence type="ECO:0000256" key="1">
    <source>
        <dbReference type="SAM" id="MobiDB-lite"/>
    </source>
</evidence>
<dbReference type="OrthoDB" id="272991at2759"/>
<dbReference type="EMBL" id="ATMH01008582">
    <property type="protein sequence ID" value="EPY21351.1"/>
    <property type="molecule type" value="Genomic_DNA"/>
</dbReference>
<name>S9V367_9TRYP</name>
<gene>
    <name evidence="2" type="ORF">STCU_08582</name>
</gene>
<feature type="region of interest" description="Disordered" evidence="1">
    <location>
        <begin position="446"/>
        <end position="474"/>
    </location>
</feature>
<reference evidence="2 3" key="1">
    <citation type="journal article" date="2013" name="PLoS ONE">
        <title>Predicting the Proteins of Angomonas deanei, Strigomonas culicis and Their Respective Endosymbionts Reveals New Aspects of the Trypanosomatidae Family.</title>
        <authorList>
            <person name="Motta M.C."/>
            <person name="Martins A.C."/>
            <person name="de Souza S.S."/>
            <person name="Catta-Preta C.M."/>
            <person name="Silva R."/>
            <person name="Klein C.C."/>
            <person name="de Almeida L.G."/>
            <person name="de Lima Cunha O."/>
            <person name="Ciapina L.P."/>
            <person name="Brocchi M."/>
            <person name="Colabardini A.C."/>
            <person name="de Araujo Lima B."/>
            <person name="Machado C.R."/>
            <person name="de Almeida Soares C.M."/>
            <person name="Probst C.M."/>
            <person name="de Menezes C.B."/>
            <person name="Thompson C.E."/>
            <person name="Bartholomeu D.C."/>
            <person name="Gradia D.F."/>
            <person name="Pavoni D.P."/>
            <person name="Grisard E.C."/>
            <person name="Fantinatti-Garboggini F."/>
            <person name="Marchini F.K."/>
            <person name="Rodrigues-Luiz G.F."/>
            <person name="Wagner G."/>
            <person name="Goldman G.H."/>
            <person name="Fietto J.L."/>
            <person name="Elias M.C."/>
            <person name="Goldman M.H."/>
            <person name="Sagot M.F."/>
            <person name="Pereira M."/>
            <person name="Stoco P.H."/>
            <person name="de Mendonca-Neto R.P."/>
            <person name="Teixeira S.M."/>
            <person name="Maciel T.E."/>
            <person name="de Oliveira Mendes T.A."/>
            <person name="Urmenyi T.P."/>
            <person name="de Souza W."/>
            <person name="Schenkman S."/>
            <person name="de Vasconcelos A.T."/>
        </authorList>
    </citation>
    <scope>NUCLEOTIDE SEQUENCE [LARGE SCALE GENOMIC DNA]</scope>
</reference>
<feature type="compositionally biased region" description="Basic residues" evidence="1">
    <location>
        <begin position="459"/>
        <end position="468"/>
    </location>
</feature>
<dbReference type="Proteomes" id="UP000015354">
    <property type="component" value="Unassembled WGS sequence"/>
</dbReference>
<protein>
    <submittedName>
        <fullName evidence="2">Uncharacterized protein</fullName>
    </submittedName>
</protein>
<dbReference type="AlphaFoldDB" id="S9V367"/>
<feature type="region of interest" description="Disordered" evidence="1">
    <location>
        <begin position="78"/>
        <end position="110"/>
    </location>
</feature>
<evidence type="ECO:0000313" key="2">
    <source>
        <dbReference type="EMBL" id="EPY21351.1"/>
    </source>
</evidence>
<organism evidence="2 3">
    <name type="scientific">Strigomonas culicis</name>
    <dbReference type="NCBI Taxonomy" id="28005"/>
    <lineage>
        <taxon>Eukaryota</taxon>
        <taxon>Discoba</taxon>
        <taxon>Euglenozoa</taxon>
        <taxon>Kinetoplastea</taxon>
        <taxon>Metakinetoplastina</taxon>
        <taxon>Trypanosomatida</taxon>
        <taxon>Trypanosomatidae</taxon>
        <taxon>Strigomonadinae</taxon>
        <taxon>Strigomonas</taxon>
    </lineage>
</organism>
<comment type="caution">
    <text evidence="2">The sequence shown here is derived from an EMBL/GenBank/DDBJ whole genome shotgun (WGS) entry which is preliminary data.</text>
</comment>